<protein>
    <submittedName>
        <fullName evidence="2">TolC family protein</fullName>
    </submittedName>
</protein>
<name>A0ABV0JUL5_9CYAN</name>
<feature type="region of interest" description="Disordered" evidence="1">
    <location>
        <begin position="19"/>
        <end position="42"/>
    </location>
</feature>
<proteinExistence type="predicted"/>
<organism evidence="2 3">
    <name type="scientific">Funiculus sociatus GB2-A5</name>
    <dbReference type="NCBI Taxonomy" id="2933946"/>
    <lineage>
        <taxon>Bacteria</taxon>
        <taxon>Bacillati</taxon>
        <taxon>Cyanobacteriota</taxon>
        <taxon>Cyanophyceae</taxon>
        <taxon>Coleofasciculales</taxon>
        <taxon>Coleofasciculaceae</taxon>
        <taxon>Funiculus</taxon>
    </lineage>
</organism>
<evidence type="ECO:0000313" key="3">
    <source>
        <dbReference type="Proteomes" id="UP001442494"/>
    </source>
</evidence>
<dbReference type="Proteomes" id="UP001442494">
    <property type="component" value="Unassembled WGS sequence"/>
</dbReference>
<dbReference type="EMBL" id="JAMPKK010000059">
    <property type="protein sequence ID" value="MEP0867102.1"/>
    <property type="molecule type" value="Genomic_DNA"/>
</dbReference>
<gene>
    <name evidence="2" type="ORF">NDI37_21865</name>
</gene>
<dbReference type="RefSeq" id="WP_190417140.1">
    <property type="nucleotide sequence ID" value="NZ_JAMPKK010000059.1"/>
</dbReference>
<evidence type="ECO:0000256" key="1">
    <source>
        <dbReference type="SAM" id="MobiDB-lite"/>
    </source>
</evidence>
<accession>A0ABV0JUL5</accession>
<sequence>MQFNSPELRAIASPVLLAQTEDDSGSVPSDPEENPLQPAGPSIEQLVRRQINSDLWEEMKGNLPCADATTPCISQLQALAGQNNPLLKEVDTRIEEIQGKISEAKAANKQSINLSVLTPAVQYLFQGTGATPTPVQPGQRPLGFLDRLVGIFTSITGINGLLGAIGVPTFQALTGGNNDAKNRSIAIADLQIKLAQLQRDRAELADVIREKVYQAAFDLDDAKREFQVSQELARGRAALNQLAEVEYRLGQGSTESYLNGSFALQQHNASVFRTWTKLRSGVVRVKLLVLGAEGL</sequence>
<comment type="caution">
    <text evidence="2">The sequence shown here is derived from an EMBL/GenBank/DDBJ whole genome shotgun (WGS) entry which is preliminary data.</text>
</comment>
<reference evidence="2 3" key="1">
    <citation type="submission" date="2022-04" db="EMBL/GenBank/DDBJ databases">
        <title>Positive selection, recombination, and allopatry shape intraspecific diversity of widespread and dominant cyanobacteria.</title>
        <authorList>
            <person name="Wei J."/>
            <person name="Shu W."/>
            <person name="Hu C."/>
        </authorList>
    </citation>
    <scope>NUCLEOTIDE SEQUENCE [LARGE SCALE GENOMIC DNA]</scope>
    <source>
        <strain evidence="2 3">GB2-A5</strain>
    </source>
</reference>
<evidence type="ECO:0000313" key="2">
    <source>
        <dbReference type="EMBL" id="MEP0867102.1"/>
    </source>
</evidence>
<keyword evidence="3" id="KW-1185">Reference proteome</keyword>
<dbReference type="Gene3D" id="1.20.1600.10">
    <property type="entry name" value="Outer membrane efflux proteins (OEP)"/>
    <property type="match status" value="1"/>
</dbReference>